<evidence type="ECO:0000259" key="10">
    <source>
        <dbReference type="PROSITE" id="PS50222"/>
    </source>
</evidence>
<dbReference type="PROSITE" id="PS00018">
    <property type="entry name" value="EF_HAND_1"/>
    <property type="match status" value="1"/>
</dbReference>
<keyword evidence="5" id="KW-0406">Ion transport</keyword>
<keyword evidence="6 9" id="KW-0472">Membrane</keyword>
<dbReference type="PROSITE" id="PS50222">
    <property type="entry name" value="EF_HAND_2"/>
    <property type="match status" value="1"/>
</dbReference>
<dbReference type="GO" id="GO:0005509">
    <property type="term" value="F:calcium ion binding"/>
    <property type="evidence" value="ECO:0007669"/>
    <property type="project" value="InterPro"/>
</dbReference>
<feature type="region of interest" description="Disordered" evidence="8">
    <location>
        <begin position="330"/>
        <end position="358"/>
    </location>
</feature>
<feature type="domain" description="EF-hand" evidence="10">
    <location>
        <begin position="291"/>
        <end position="326"/>
    </location>
</feature>
<dbReference type="InterPro" id="IPR002048">
    <property type="entry name" value="EF_hand_dom"/>
</dbReference>
<evidence type="ECO:0000256" key="4">
    <source>
        <dbReference type="ARBA" id="ARBA00022989"/>
    </source>
</evidence>
<feature type="transmembrane region" description="Helical" evidence="9">
    <location>
        <begin position="161"/>
        <end position="178"/>
    </location>
</feature>
<evidence type="ECO:0000256" key="9">
    <source>
        <dbReference type="SAM" id="Phobius"/>
    </source>
</evidence>
<dbReference type="PANTHER" id="PTHR11537:SF254">
    <property type="entry name" value="POTASSIUM VOLTAGE-GATED CHANNEL PROTEIN SHAB"/>
    <property type="match status" value="1"/>
</dbReference>
<comment type="caution">
    <text evidence="11">The sequence shown here is derived from an EMBL/GenBank/DDBJ whole genome shotgun (WGS) entry which is preliminary data.</text>
</comment>
<dbReference type="Pfam" id="PF07885">
    <property type="entry name" value="Ion_trans_2"/>
    <property type="match status" value="1"/>
</dbReference>
<evidence type="ECO:0000256" key="2">
    <source>
        <dbReference type="ARBA" id="ARBA00022448"/>
    </source>
</evidence>
<evidence type="ECO:0000256" key="6">
    <source>
        <dbReference type="ARBA" id="ARBA00023136"/>
    </source>
</evidence>
<feature type="transmembrane region" description="Helical" evidence="9">
    <location>
        <begin position="129"/>
        <end position="149"/>
    </location>
</feature>
<evidence type="ECO:0000313" key="12">
    <source>
        <dbReference type="Proteomes" id="UP000324907"/>
    </source>
</evidence>
<keyword evidence="3 9" id="KW-0812">Transmembrane</keyword>
<dbReference type="Proteomes" id="UP000324907">
    <property type="component" value="Unassembled WGS sequence"/>
</dbReference>
<name>A0A5A8E1C6_CAFRO</name>
<evidence type="ECO:0000256" key="5">
    <source>
        <dbReference type="ARBA" id="ARBA00023065"/>
    </source>
</evidence>
<evidence type="ECO:0000256" key="3">
    <source>
        <dbReference type="ARBA" id="ARBA00022692"/>
    </source>
</evidence>
<dbReference type="InterPro" id="IPR018247">
    <property type="entry name" value="EF_Hand_1_Ca_BS"/>
</dbReference>
<dbReference type="GO" id="GO:0005249">
    <property type="term" value="F:voltage-gated potassium channel activity"/>
    <property type="evidence" value="ECO:0007669"/>
    <property type="project" value="InterPro"/>
</dbReference>
<comment type="subcellular location">
    <subcellularLocation>
        <location evidence="1">Membrane</location>
        <topology evidence="1">Multi-pass membrane protein</topology>
    </subcellularLocation>
</comment>
<feature type="compositionally biased region" description="Acidic residues" evidence="8">
    <location>
        <begin position="335"/>
        <end position="346"/>
    </location>
</feature>
<proteinExistence type="predicted"/>
<keyword evidence="7" id="KW-0407">Ion channel</keyword>
<sequence>MLETDRDLAECCSGGFRAADGVTGGILAIDWALRLSSCVADVRFGRLGGLWGRVAFALTRLSLLDALAAVPVLLSLLVPHPEAEVFEDNPWAPWLWVGALRVLSLLKLERYSRSYAALVRVVYSKRGQLWASLVAALAALAVSATALYLAELHSPKPLRSVIEAGYLAFITLTTVGYGDYAPNTSLARLLACATALCGIGIVALPSGVISAGFLEEVSRRDNAIVIQHLTNEVGRVAGTANPVDGGARDGALAGAPSAAEAPPAVAGCKEDASLLWSTCPHCAHRVSLPLAGGASAAALLQLYDADRDGQLSADELRQMLLEQVTAITGIAAPSQDEEEEDGEEPGEGGGGRGRSAPQWRRALAHCCAGTR</sequence>
<dbReference type="InterPro" id="IPR028325">
    <property type="entry name" value="VG_K_chnl"/>
</dbReference>
<keyword evidence="4 9" id="KW-1133">Transmembrane helix</keyword>
<dbReference type="PANTHER" id="PTHR11537">
    <property type="entry name" value="VOLTAGE-GATED POTASSIUM CHANNEL"/>
    <property type="match status" value="1"/>
</dbReference>
<dbReference type="GO" id="GO:0001508">
    <property type="term" value="P:action potential"/>
    <property type="evidence" value="ECO:0007669"/>
    <property type="project" value="TreeGrafter"/>
</dbReference>
<dbReference type="AlphaFoldDB" id="A0A5A8E1C6"/>
<dbReference type="EMBL" id="VLTL01000019">
    <property type="protein sequence ID" value="KAA0169741.1"/>
    <property type="molecule type" value="Genomic_DNA"/>
</dbReference>
<dbReference type="PRINTS" id="PR00169">
    <property type="entry name" value="KCHANNEL"/>
</dbReference>
<gene>
    <name evidence="11" type="ORF">FNF28_01860</name>
</gene>
<protein>
    <recommendedName>
        <fullName evidence="10">EF-hand domain-containing protein</fullName>
    </recommendedName>
</protein>
<organism evidence="11 12">
    <name type="scientific">Cafeteria roenbergensis</name>
    <name type="common">Marine flagellate</name>
    <dbReference type="NCBI Taxonomy" id="33653"/>
    <lineage>
        <taxon>Eukaryota</taxon>
        <taxon>Sar</taxon>
        <taxon>Stramenopiles</taxon>
        <taxon>Bigyra</taxon>
        <taxon>Opalozoa</taxon>
        <taxon>Bicosoecida</taxon>
        <taxon>Cafeteriaceae</taxon>
        <taxon>Cafeteria</taxon>
    </lineage>
</organism>
<dbReference type="GO" id="GO:0008076">
    <property type="term" value="C:voltage-gated potassium channel complex"/>
    <property type="evidence" value="ECO:0007669"/>
    <property type="project" value="InterPro"/>
</dbReference>
<evidence type="ECO:0000313" key="11">
    <source>
        <dbReference type="EMBL" id="KAA0169741.1"/>
    </source>
</evidence>
<evidence type="ECO:0000256" key="7">
    <source>
        <dbReference type="ARBA" id="ARBA00023303"/>
    </source>
</evidence>
<dbReference type="SUPFAM" id="SSF81324">
    <property type="entry name" value="Voltage-gated potassium channels"/>
    <property type="match status" value="1"/>
</dbReference>
<reference evidence="11 12" key="1">
    <citation type="submission" date="2019-07" db="EMBL/GenBank/DDBJ databases">
        <title>Genomes of Cafeteria roenbergensis.</title>
        <authorList>
            <person name="Fischer M.G."/>
            <person name="Hackl T."/>
            <person name="Roman M."/>
        </authorList>
    </citation>
    <scope>NUCLEOTIDE SEQUENCE [LARGE SCALE GENOMIC DNA]</scope>
    <source>
        <strain evidence="11 12">RCC970-E3</strain>
    </source>
</reference>
<evidence type="ECO:0000256" key="8">
    <source>
        <dbReference type="SAM" id="MobiDB-lite"/>
    </source>
</evidence>
<dbReference type="Gene3D" id="1.10.287.70">
    <property type="match status" value="1"/>
</dbReference>
<evidence type="ECO:0000256" key="1">
    <source>
        <dbReference type="ARBA" id="ARBA00004141"/>
    </source>
</evidence>
<feature type="transmembrane region" description="Helical" evidence="9">
    <location>
        <begin position="190"/>
        <end position="214"/>
    </location>
</feature>
<dbReference type="InterPro" id="IPR013099">
    <property type="entry name" value="K_chnl_dom"/>
</dbReference>
<keyword evidence="2" id="KW-0813">Transport</keyword>
<accession>A0A5A8E1C6</accession>